<dbReference type="AlphaFoldDB" id="A0A932CNN2"/>
<sequence>MKLVADAVIAQEKLRDYLLTPRSIGDKSQFLALAGYNQDNWHRLEQDLRAQVLTCEAQLQESTPYGELYEIRGTLIGPNGTVLWVVTIWMIEHVTGQTKFITLFPDQGLRKGGQL</sequence>
<dbReference type="EMBL" id="JACPRF010000183">
    <property type="protein sequence ID" value="MBI2876421.1"/>
    <property type="molecule type" value="Genomic_DNA"/>
</dbReference>
<evidence type="ECO:0000313" key="3">
    <source>
        <dbReference type="Proteomes" id="UP000769766"/>
    </source>
</evidence>
<comment type="caution">
    <text evidence="2">The sequence shown here is derived from an EMBL/GenBank/DDBJ whole genome shotgun (WGS) entry which is preliminary data.</text>
</comment>
<proteinExistence type="predicted"/>
<gene>
    <name evidence="2" type="ORF">HYY20_06030</name>
</gene>
<accession>A0A932CNN2</accession>
<dbReference type="Pfam" id="PF21814">
    <property type="entry name" value="DUF6883"/>
    <property type="match status" value="1"/>
</dbReference>
<dbReference type="Proteomes" id="UP000769766">
    <property type="component" value="Unassembled WGS sequence"/>
</dbReference>
<reference evidence="2" key="1">
    <citation type="submission" date="2020-07" db="EMBL/GenBank/DDBJ databases">
        <title>Huge and variable diversity of episymbiotic CPR bacteria and DPANN archaea in groundwater ecosystems.</title>
        <authorList>
            <person name="He C.Y."/>
            <person name="Keren R."/>
            <person name="Whittaker M."/>
            <person name="Farag I.F."/>
            <person name="Doudna J."/>
            <person name="Cate J.H.D."/>
            <person name="Banfield J.F."/>
        </authorList>
    </citation>
    <scope>NUCLEOTIDE SEQUENCE</scope>
    <source>
        <strain evidence="2">NC_groundwater_672_Ag_B-0.1um_62_36</strain>
    </source>
</reference>
<evidence type="ECO:0000313" key="2">
    <source>
        <dbReference type="EMBL" id="MBI2876421.1"/>
    </source>
</evidence>
<evidence type="ECO:0000259" key="1">
    <source>
        <dbReference type="Pfam" id="PF21814"/>
    </source>
</evidence>
<dbReference type="InterPro" id="IPR049250">
    <property type="entry name" value="DUF6883"/>
</dbReference>
<organism evidence="2 3">
    <name type="scientific">Tectimicrobiota bacterium</name>
    <dbReference type="NCBI Taxonomy" id="2528274"/>
    <lineage>
        <taxon>Bacteria</taxon>
        <taxon>Pseudomonadati</taxon>
        <taxon>Nitrospinota/Tectimicrobiota group</taxon>
        <taxon>Candidatus Tectimicrobiota</taxon>
    </lineage>
</organism>
<feature type="domain" description="DUF6883" evidence="1">
    <location>
        <begin position="5"/>
        <end position="106"/>
    </location>
</feature>
<protein>
    <recommendedName>
        <fullName evidence="1">DUF6883 domain-containing protein</fullName>
    </recommendedName>
</protein>
<name>A0A932CNN2_UNCTE</name>